<evidence type="ECO:0000313" key="3">
    <source>
        <dbReference type="Proteomes" id="UP000032534"/>
    </source>
</evidence>
<dbReference type="Proteomes" id="UP000032534">
    <property type="component" value="Unassembled WGS sequence"/>
</dbReference>
<reference evidence="2 3" key="1">
    <citation type="submission" date="2014-11" db="EMBL/GenBank/DDBJ databases">
        <title>Draft Genome Sequences of Paenibacillus polymyxa NRRL B-30509 and Paenibacillus terrae NRRL B-30644, Strains from a Poultry Environment that Produce Tridecaptin A and Paenicidins.</title>
        <authorList>
            <person name="van Belkum M.J."/>
            <person name="Lohans C.T."/>
            <person name="Vederas J.C."/>
        </authorList>
    </citation>
    <scope>NUCLEOTIDE SEQUENCE [LARGE SCALE GENOMIC DNA]</scope>
    <source>
        <strain evidence="2 3">NRRL B-30644</strain>
    </source>
</reference>
<keyword evidence="1" id="KW-1133">Transmembrane helix</keyword>
<protein>
    <submittedName>
        <fullName evidence="2">Uncharacterized protein</fullName>
    </submittedName>
</protein>
<organism evidence="2 3">
    <name type="scientific">Paenibacillus terrae</name>
    <dbReference type="NCBI Taxonomy" id="159743"/>
    <lineage>
        <taxon>Bacteria</taxon>
        <taxon>Bacillati</taxon>
        <taxon>Bacillota</taxon>
        <taxon>Bacilli</taxon>
        <taxon>Bacillales</taxon>
        <taxon>Paenibacillaceae</taxon>
        <taxon>Paenibacillus</taxon>
    </lineage>
</organism>
<dbReference type="RefSeq" id="WP_044646166.1">
    <property type="nucleotide sequence ID" value="NZ_JTHP01000018.1"/>
</dbReference>
<dbReference type="EMBL" id="JTHP01000018">
    <property type="protein sequence ID" value="KJD45521.1"/>
    <property type="molecule type" value="Genomic_DNA"/>
</dbReference>
<proteinExistence type="predicted"/>
<feature type="transmembrane region" description="Helical" evidence="1">
    <location>
        <begin position="6"/>
        <end position="29"/>
    </location>
</feature>
<evidence type="ECO:0000313" key="2">
    <source>
        <dbReference type="EMBL" id="KJD45521.1"/>
    </source>
</evidence>
<name>A0A0D7X2B0_9BACL</name>
<dbReference type="OrthoDB" id="2364436at2"/>
<accession>A0A0D7X2B0</accession>
<keyword evidence="1" id="KW-0812">Transmembrane</keyword>
<gene>
    <name evidence="2" type="ORF">QD47_10950</name>
</gene>
<comment type="caution">
    <text evidence="2">The sequence shown here is derived from an EMBL/GenBank/DDBJ whole genome shotgun (WGS) entry which is preliminary data.</text>
</comment>
<dbReference type="AlphaFoldDB" id="A0A0D7X2B0"/>
<keyword evidence="1" id="KW-0472">Membrane</keyword>
<keyword evidence="3" id="KW-1185">Reference proteome</keyword>
<dbReference type="PATRIC" id="fig|159743.3.peg.2435"/>
<sequence length="209" mass="24304">MRVKIFIFILIIGVICVPAYFIMCSFGLFQNEKVLVQYKVAVDLEGEKYDAWPVISSFTAIDKKGDDRQLYYQAEGAGLEYLFQLAYGQYELKPSKENPFLDGRIHYTLDHPDYVRQEKKYKNANDYSQLQHYYNQQEQVIYTYNPEARLDKTYVRSIITTGMTRSSGGSSSLVKDNYINISRLFKDKLGITVKVDVDEDNKIVTLFMI</sequence>
<evidence type="ECO:0000256" key="1">
    <source>
        <dbReference type="SAM" id="Phobius"/>
    </source>
</evidence>